<dbReference type="GO" id="GO:0016020">
    <property type="term" value="C:membrane"/>
    <property type="evidence" value="ECO:0007669"/>
    <property type="project" value="TreeGrafter"/>
</dbReference>
<keyword evidence="16" id="KW-1185">Reference proteome</keyword>
<evidence type="ECO:0000256" key="8">
    <source>
        <dbReference type="ARBA" id="ARBA00022723"/>
    </source>
</evidence>
<dbReference type="Pfam" id="PF01433">
    <property type="entry name" value="Peptidase_M1"/>
    <property type="match status" value="1"/>
</dbReference>
<dbReference type="Gene3D" id="1.10.390.10">
    <property type="entry name" value="Neutral Protease Domain 2"/>
    <property type="match status" value="1"/>
</dbReference>
<dbReference type="GO" id="GO:0006508">
    <property type="term" value="P:proteolysis"/>
    <property type="evidence" value="ECO:0007669"/>
    <property type="project" value="UniProtKB-KW"/>
</dbReference>
<evidence type="ECO:0000313" key="16">
    <source>
        <dbReference type="Proteomes" id="UP000831290"/>
    </source>
</evidence>
<evidence type="ECO:0000256" key="6">
    <source>
        <dbReference type="ARBA" id="ARBA00022438"/>
    </source>
</evidence>
<keyword evidence="12" id="KW-0732">Signal</keyword>
<evidence type="ECO:0000256" key="1">
    <source>
        <dbReference type="ARBA" id="ARBA00000098"/>
    </source>
</evidence>
<dbReference type="InterPro" id="IPR027268">
    <property type="entry name" value="Peptidase_M4/M1_CTD_sf"/>
</dbReference>
<dbReference type="PANTHER" id="PTHR11533:SF174">
    <property type="entry name" value="PUROMYCIN-SENSITIVE AMINOPEPTIDASE-RELATED"/>
    <property type="match status" value="1"/>
</dbReference>
<evidence type="ECO:0000256" key="12">
    <source>
        <dbReference type="SAM" id="SignalP"/>
    </source>
</evidence>
<dbReference type="InterPro" id="IPR050344">
    <property type="entry name" value="Peptidase_M1_aminopeptidases"/>
</dbReference>
<feature type="domain" description="Aminopeptidase N-like N-terminal" evidence="14">
    <location>
        <begin position="33"/>
        <end position="194"/>
    </location>
</feature>
<dbReference type="KEGG" id="fbm:MQE35_16500"/>
<dbReference type="EMBL" id="CP094358">
    <property type="protein sequence ID" value="UOB17323.1"/>
    <property type="molecule type" value="Genomic_DNA"/>
</dbReference>
<comment type="cofactor">
    <cofactor evidence="2">
        <name>Zn(2+)</name>
        <dbReference type="ChEBI" id="CHEBI:29105"/>
    </cofactor>
</comment>
<evidence type="ECO:0000256" key="7">
    <source>
        <dbReference type="ARBA" id="ARBA00022670"/>
    </source>
</evidence>
<dbReference type="Proteomes" id="UP000831290">
    <property type="component" value="Chromosome"/>
</dbReference>
<dbReference type="PANTHER" id="PTHR11533">
    <property type="entry name" value="PROTEASE M1 ZINC METALLOPROTEASE"/>
    <property type="match status" value="1"/>
</dbReference>
<comment type="catalytic activity">
    <reaction evidence="1">
        <text>Release of an N-terminal amino acid, Xaa-|-Yaa- from a peptide, amide or arylamide. Xaa is preferably Ala, but may be most amino acids including Pro (slow action). When a terminal hydrophobic residue is followed by a prolyl residue, the two may be released as an intact Xaa-Pro dipeptide.</text>
        <dbReference type="EC" id="3.4.11.2"/>
    </reaction>
</comment>
<keyword evidence="9" id="KW-0378">Hydrolase</keyword>
<protein>
    <recommendedName>
        <fullName evidence="5">Aminopeptidase N</fullName>
        <ecNumber evidence="4">3.4.11.2</ecNumber>
    </recommendedName>
</protein>
<keyword evidence="10" id="KW-0862">Zinc</keyword>
<dbReference type="InterPro" id="IPR042097">
    <property type="entry name" value="Aminopeptidase_N-like_N_sf"/>
</dbReference>
<proteinExistence type="inferred from homology"/>
<dbReference type="GO" id="GO:0005737">
    <property type="term" value="C:cytoplasm"/>
    <property type="evidence" value="ECO:0007669"/>
    <property type="project" value="TreeGrafter"/>
</dbReference>
<feature type="domain" description="Peptidase M1 membrane alanine aminopeptidase" evidence="13">
    <location>
        <begin position="233"/>
        <end position="433"/>
    </location>
</feature>
<dbReference type="InterPro" id="IPR001930">
    <property type="entry name" value="Peptidase_M1"/>
</dbReference>
<keyword evidence="7" id="KW-0645">Protease</keyword>
<reference evidence="15" key="1">
    <citation type="submission" date="2022-03" db="EMBL/GenBank/DDBJ databases">
        <title>Description of Abyssus ytuae gen. nov., sp. nov., a novel member of the family Flavobacteriaceae isolated from the sediment of Mariana Trench.</title>
        <authorList>
            <person name="Zhang J."/>
            <person name="Xu X."/>
        </authorList>
    </citation>
    <scope>NUCLEOTIDE SEQUENCE</scope>
    <source>
        <strain evidence="15">MT3330</strain>
    </source>
</reference>
<evidence type="ECO:0000256" key="4">
    <source>
        <dbReference type="ARBA" id="ARBA00012564"/>
    </source>
</evidence>
<dbReference type="GO" id="GO:0005615">
    <property type="term" value="C:extracellular space"/>
    <property type="evidence" value="ECO:0007669"/>
    <property type="project" value="TreeGrafter"/>
</dbReference>
<gene>
    <name evidence="15" type="ORF">MQE35_16500</name>
</gene>
<feature type="signal peptide" evidence="12">
    <location>
        <begin position="1"/>
        <end position="18"/>
    </location>
</feature>
<dbReference type="GO" id="GO:0070006">
    <property type="term" value="F:metalloaminopeptidase activity"/>
    <property type="evidence" value="ECO:0007669"/>
    <property type="project" value="TreeGrafter"/>
</dbReference>
<keyword evidence="8" id="KW-0479">Metal-binding</keyword>
<evidence type="ECO:0000256" key="5">
    <source>
        <dbReference type="ARBA" id="ARBA00015611"/>
    </source>
</evidence>
<dbReference type="GO" id="GO:0042277">
    <property type="term" value="F:peptide binding"/>
    <property type="evidence" value="ECO:0007669"/>
    <property type="project" value="TreeGrafter"/>
</dbReference>
<keyword evidence="11" id="KW-0482">Metalloprotease</keyword>
<dbReference type="RefSeq" id="WP_255842705.1">
    <property type="nucleotide sequence ID" value="NZ_CP094358.1"/>
</dbReference>
<name>A0A9E6ZT26_9FLAO</name>
<evidence type="ECO:0000259" key="14">
    <source>
        <dbReference type="Pfam" id="PF17900"/>
    </source>
</evidence>
<dbReference type="AlphaFoldDB" id="A0A9E6ZT26"/>
<sequence>MSKHLFLFWSLFSLFATAQQTENIDFLRGEASLTLNPYKKEVTGEVEYLFKALKNTDSILVDARQMEILSLTLNGKKTKYSYNGSEILISRKLKPDTQYTLKIAYQAVPKKAMYFIGWEFEEARNQVWTQGQGKYTSNWLPCFDDMNEKVEFDLNITFNKNYEVIANGNLVGTKIKDSLKTWHYDMTKPMSSYLLAVAIGKYKVKTMESRSKIPIHLYYYPEDSLKFEPTYRYTKQIFDFLEEEIGVPYPWQNYKEVPVKDFMYAGMENTSATIFSDSYVVDSTSFIDKNFVNINAHELAHQWFGDLVTEKSGKHHWLHEGFATYYALLAEKEIFGEEYYYWKLYESAQRLSNMADEGKEESLLDSQASSLTFYEKGALVLHELRKRVGGAAFRAAVKNYLNKYKFKNVTVDDFINEVEKTAGTKLDDFVNTYLKQADNIWIKNKTNELREAILQNDNAKAINFISFKQLVHVDKELKDTLNDFKKTYAKILSSKDIKARQALVSHTDTISAIFKKDFETFLDDKSYVTVESALYKLWLNFPEDRALYLNKTKNTTGFNDKNIRILWLSLALATPDYNEGMKQAYFNELSGYTSPFYHFEIRQNAFIWLFQLQIFSDENLKDLVNATRHSSWQFAKFSKELLDILLANDAYKKRFVDLMNQLNKEEANYLQNKIKNQ</sequence>
<dbReference type="InterPro" id="IPR045357">
    <property type="entry name" value="Aminopeptidase_N-like_N"/>
</dbReference>
<evidence type="ECO:0000256" key="3">
    <source>
        <dbReference type="ARBA" id="ARBA00010136"/>
    </source>
</evidence>
<feature type="chain" id="PRO_5039151488" description="Aminopeptidase N" evidence="12">
    <location>
        <begin position="19"/>
        <end position="677"/>
    </location>
</feature>
<keyword evidence="6" id="KW-0031">Aminopeptidase</keyword>
<accession>A0A9E6ZT26</accession>
<dbReference type="GO" id="GO:0016285">
    <property type="term" value="F:alanyl aminopeptidase activity"/>
    <property type="evidence" value="ECO:0007669"/>
    <property type="project" value="UniProtKB-EC"/>
</dbReference>
<dbReference type="SUPFAM" id="SSF55486">
    <property type="entry name" value="Metalloproteases ('zincins'), catalytic domain"/>
    <property type="match status" value="1"/>
</dbReference>
<evidence type="ECO:0000256" key="11">
    <source>
        <dbReference type="ARBA" id="ARBA00023049"/>
    </source>
</evidence>
<comment type="similarity">
    <text evidence="3">Belongs to the peptidase M1 family.</text>
</comment>
<organism evidence="15 16">
    <name type="scientific">Abyssalbus ytuae</name>
    <dbReference type="NCBI Taxonomy" id="2926907"/>
    <lineage>
        <taxon>Bacteria</taxon>
        <taxon>Pseudomonadati</taxon>
        <taxon>Bacteroidota</taxon>
        <taxon>Flavobacteriia</taxon>
        <taxon>Flavobacteriales</taxon>
        <taxon>Flavobacteriaceae</taxon>
        <taxon>Abyssalbus</taxon>
    </lineage>
</organism>
<dbReference type="CDD" id="cd09603">
    <property type="entry name" value="M1_APN_like"/>
    <property type="match status" value="1"/>
</dbReference>
<dbReference type="GO" id="GO:0008270">
    <property type="term" value="F:zinc ion binding"/>
    <property type="evidence" value="ECO:0007669"/>
    <property type="project" value="InterPro"/>
</dbReference>
<evidence type="ECO:0000259" key="13">
    <source>
        <dbReference type="Pfam" id="PF01433"/>
    </source>
</evidence>
<evidence type="ECO:0000256" key="10">
    <source>
        <dbReference type="ARBA" id="ARBA00022833"/>
    </source>
</evidence>
<dbReference type="SUPFAM" id="SSF63737">
    <property type="entry name" value="Leukotriene A4 hydrolase N-terminal domain"/>
    <property type="match status" value="1"/>
</dbReference>
<evidence type="ECO:0000256" key="9">
    <source>
        <dbReference type="ARBA" id="ARBA00022801"/>
    </source>
</evidence>
<dbReference type="Gene3D" id="2.60.40.1730">
    <property type="entry name" value="tricorn interacting facor f3 domain"/>
    <property type="match status" value="1"/>
</dbReference>
<dbReference type="EC" id="3.4.11.2" evidence="4"/>
<dbReference type="PRINTS" id="PR00756">
    <property type="entry name" value="ALADIPTASE"/>
</dbReference>
<dbReference type="InterPro" id="IPR014782">
    <property type="entry name" value="Peptidase_M1_dom"/>
</dbReference>
<dbReference type="Pfam" id="PF17900">
    <property type="entry name" value="Peptidase_M1_N"/>
    <property type="match status" value="1"/>
</dbReference>
<evidence type="ECO:0000313" key="15">
    <source>
        <dbReference type="EMBL" id="UOB17323.1"/>
    </source>
</evidence>
<dbReference type="GO" id="GO:0043171">
    <property type="term" value="P:peptide catabolic process"/>
    <property type="evidence" value="ECO:0007669"/>
    <property type="project" value="TreeGrafter"/>
</dbReference>
<evidence type="ECO:0000256" key="2">
    <source>
        <dbReference type="ARBA" id="ARBA00001947"/>
    </source>
</evidence>